<dbReference type="AlphaFoldDB" id="A0A9P6W8T8"/>
<reference evidence="3 4" key="1">
    <citation type="submission" date="2020-11" db="EMBL/GenBank/DDBJ databases">
        <title>Kefir isolates.</title>
        <authorList>
            <person name="Marcisauskas S."/>
            <person name="Kim Y."/>
            <person name="Blasche S."/>
        </authorList>
    </citation>
    <scope>NUCLEOTIDE SEQUENCE [LARGE SCALE GENOMIC DNA]</scope>
    <source>
        <strain evidence="3 4">KR</strain>
    </source>
</reference>
<evidence type="ECO:0000256" key="1">
    <source>
        <dbReference type="SAM" id="MobiDB-lite"/>
    </source>
</evidence>
<gene>
    <name evidence="3" type="ORF">C6P46_002615</name>
</gene>
<dbReference type="Pfam" id="PF08325">
    <property type="entry name" value="WLM"/>
    <property type="match status" value="1"/>
</dbReference>
<dbReference type="PANTHER" id="PTHR47795">
    <property type="entry name" value="UBIQUITIN AND WLM DOMAIN-CONTAINING METALLOPROTEASE SPCC1442.07C"/>
    <property type="match status" value="1"/>
</dbReference>
<dbReference type="GO" id="GO:0070628">
    <property type="term" value="F:proteasome binding"/>
    <property type="evidence" value="ECO:0007669"/>
    <property type="project" value="TreeGrafter"/>
</dbReference>
<dbReference type="PROSITE" id="PS51397">
    <property type="entry name" value="WLM"/>
    <property type="match status" value="1"/>
</dbReference>
<sequence length="333" mass="37464">MTELEQNTRIQLSLAHAGQTLDFSPLTASPAREVAIDIATAFHLAPTSVKLIIRGKKINLGEASVETVGEMIPGPGDTSVIKALVVGTKAQALDALKAEEDLRNKKHAAYLHHQQYAAAARPTRRGIHTFGGGGTADPADYRFHHLEPFPKTVPFYERRQAMLQRLAEDLAVRDVMKRHKFAVGVLTELHPVLHTNHSTGEKLLGLNTNAGEKVSLRLLTDDLDGLRSYNDVRRVLLHELTHNVFGGHGNDFKELNSQLNKEVAAFESSPDFEPWDPPTSHDRSKEEHRLNEEEAERVWDRLQFGQEDLLDERRERMRIAAEERARRTQSRPL</sequence>
<keyword evidence="4" id="KW-1185">Reference proteome</keyword>
<dbReference type="OrthoDB" id="49605at2759"/>
<proteinExistence type="predicted"/>
<evidence type="ECO:0000313" key="3">
    <source>
        <dbReference type="EMBL" id="KAG0667203.1"/>
    </source>
</evidence>
<feature type="compositionally biased region" description="Basic and acidic residues" evidence="1">
    <location>
        <begin position="279"/>
        <end position="295"/>
    </location>
</feature>
<dbReference type="InterPro" id="IPR013536">
    <property type="entry name" value="WLM_dom"/>
</dbReference>
<dbReference type="Proteomes" id="UP000777482">
    <property type="component" value="Unassembled WGS sequence"/>
</dbReference>
<evidence type="ECO:0000313" key="4">
    <source>
        <dbReference type="Proteomes" id="UP000777482"/>
    </source>
</evidence>
<dbReference type="PANTHER" id="PTHR47795:SF1">
    <property type="entry name" value="DNA-DEPENDENT METALLOPROTEASE WSS1 HOMOLOG 2"/>
    <property type="match status" value="1"/>
</dbReference>
<evidence type="ECO:0000259" key="2">
    <source>
        <dbReference type="PROSITE" id="PS51397"/>
    </source>
</evidence>
<accession>A0A9P6W8T8</accession>
<protein>
    <recommendedName>
        <fullName evidence="2">WLM domain-containing protein</fullName>
    </recommendedName>
</protein>
<feature type="region of interest" description="Disordered" evidence="1">
    <location>
        <begin position="267"/>
        <end position="295"/>
    </location>
</feature>
<feature type="domain" description="WLM" evidence="2">
    <location>
        <begin position="134"/>
        <end position="326"/>
    </location>
</feature>
<organism evidence="3 4">
    <name type="scientific">Rhodotorula mucilaginosa</name>
    <name type="common">Yeast</name>
    <name type="synonym">Rhodotorula rubra</name>
    <dbReference type="NCBI Taxonomy" id="5537"/>
    <lineage>
        <taxon>Eukaryota</taxon>
        <taxon>Fungi</taxon>
        <taxon>Dikarya</taxon>
        <taxon>Basidiomycota</taxon>
        <taxon>Pucciniomycotina</taxon>
        <taxon>Microbotryomycetes</taxon>
        <taxon>Sporidiobolales</taxon>
        <taxon>Sporidiobolaceae</taxon>
        <taxon>Rhodotorula</taxon>
    </lineage>
</organism>
<name>A0A9P6W8T8_RHOMI</name>
<dbReference type="EMBL" id="PUHQ01000002">
    <property type="protein sequence ID" value="KAG0667203.1"/>
    <property type="molecule type" value="Genomic_DNA"/>
</dbReference>
<comment type="caution">
    <text evidence="3">The sequence shown here is derived from an EMBL/GenBank/DDBJ whole genome shotgun (WGS) entry which is preliminary data.</text>
</comment>